<dbReference type="RefSeq" id="WP_088390137.1">
    <property type="nucleotide sequence ID" value="NZ_MTCZ01000003.1"/>
</dbReference>
<sequence length="147" mass="16888">MKNPAKIVGIAIIAFIVIFSCNRIVSKTLEVDLNKSIVDTMNAKNEVRNTIKTLSTSLPRTIDERTTISKVEYIEDENKVVFNYSLIGVEKEEVKSKITSLKTKQLIFIKENGDNQVFIKARVVFEYKYFDENANLLGEYQILPNEY</sequence>
<dbReference type="PROSITE" id="PS51257">
    <property type="entry name" value="PROKAR_LIPOPROTEIN"/>
    <property type="match status" value="1"/>
</dbReference>
<reference evidence="1 2" key="1">
    <citation type="journal article" date="2017" name="Infect. Genet. Evol.">
        <title>Comparative genome analysis of fish pathogen Flavobacterium columnare reveals extensive sequence diversity within the species.</title>
        <authorList>
            <person name="Kayansamruaj P."/>
            <person name="Dong H.T."/>
            <person name="Hirono I."/>
            <person name="Kondo H."/>
            <person name="Senapin S."/>
            <person name="Rodkhum C."/>
        </authorList>
    </citation>
    <scope>NUCLEOTIDE SEQUENCE [LARGE SCALE GENOMIC DNA]</scope>
    <source>
        <strain evidence="1 2">1215</strain>
    </source>
</reference>
<name>A0A246GLW5_9FLAO</name>
<dbReference type="EMBL" id="MTCZ01000003">
    <property type="protein sequence ID" value="OWP85316.1"/>
    <property type="molecule type" value="Genomic_DNA"/>
</dbReference>
<protein>
    <recommendedName>
        <fullName evidence="3">Lipoprotein</fullName>
    </recommendedName>
</protein>
<dbReference type="AlphaFoldDB" id="A0A246GLW5"/>
<evidence type="ECO:0000313" key="1">
    <source>
        <dbReference type="EMBL" id="OWP85316.1"/>
    </source>
</evidence>
<organism evidence="1 2">
    <name type="scientific">Flavobacterium davisii</name>
    <dbReference type="NCBI Taxonomy" id="2906077"/>
    <lineage>
        <taxon>Bacteria</taxon>
        <taxon>Pseudomonadati</taxon>
        <taxon>Bacteroidota</taxon>
        <taxon>Flavobacteriia</taxon>
        <taxon>Flavobacteriales</taxon>
        <taxon>Flavobacteriaceae</taxon>
        <taxon>Flavobacterium</taxon>
    </lineage>
</organism>
<proteinExistence type="predicted"/>
<evidence type="ECO:0008006" key="3">
    <source>
        <dbReference type="Google" id="ProtNLM"/>
    </source>
</evidence>
<evidence type="ECO:0000313" key="2">
    <source>
        <dbReference type="Proteomes" id="UP000197768"/>
    </source>
</evidence>
<comment type="caution">
    <text evidence="1">The sequence shown here is derived from an EMBL/GenBank/DDBJ whole genome shotgun (WGS) entry which is preliminary data.</text>
</comment>
<gene>
    <name evidence="1" type="ORF">BWK59_00855</name>
</gene>
<accession>A0A246GLW5</accession>
<dbReference type="Proteomes" id="UP000197768">
    <property type="component" value="Unassembled WGS sequence"/>
</dbReference>